<dbReference type="CDD" id="cd04301">
    <property type="entry name" value="NAT_SF"/>
    <property type="match status" value="1"/>
</dbReference>
<dbReference type="SUPFAM" id="SSF55729">
    <property type="entry name" value="Acyl-CoA N-acyltransferases (Nat)"/>
    <property type="match status" value="1"/>
</dbReference>
<evidence type="ECO:0000259" key="3">
    <source>
        <dbReference type="PROSITE" id="PS51186"/>
    </source>
</evidence>
<dbReference type="PROSITE" id="PS51186">
    <property type="entry name" value="GNAT"/>
    <property type="match status" value="1"/>
</dbReference>
<name>A0ABQ3X4C7_9ACTN</name>
<keyword evidence="5" id="KW-1185">Reference proteome</keyword>
<protein>
    <recommendedName>
        <fullName evidence="3">N-acetyltransferase domain-containing protein</fullName>
    </recommendedName>
</protein>
<dbReference type="Gene3D" id="3.40.630.30">
    <property type="match status" value="1"/>
</dbReference>
<evidence type="ECO:0000313" key="5">
    <source>
        <dbReference type="Proteomes" id="UP000612282"/>
    </source>
</evidence>
<dbReference type="PANTHER" id="PTHR43420">
    <property type="entry name" value="ACETYLTRANSFERASE"/>
    <property type="match status" value="1"/>
</dbReference>
<keyword evidence="1" id="KW-0808">Transferase</keyword>
<dbReference type="InterPro" id="IPR050680">
    <property type="entry name" value="YpeA/RimI_acetyltransf"/>
</dbReference>
<reference evidence="4 5" key="1">
    <citation type="submission" date="2021-01" db="EMBL/GenBank/DDBJ databases">
        <title>Whole genome shotgun sequence of Actinoplanes couchii NBRC 106145.</title>
        <authorList>
            <person name="Komaki H."/>
            <person name="Tamura T."/>
        </authorList>
    </citation>
    <scope>NUCLEOTIDE SEQUENCE [LARGE SCALE GENOMIC DNA]</scope>
    <source>
        <strain evidence="4 5">NBRC 106145</strain>
    </source>
</reference>
<feature type="domain" description="N-acetyltransferase" evidence="3">
    <location>
        <begin position="5"/>
        <end position="148"/>
    </location>
</feature>
<keyword evidence="2" id="KW-0012">Acyltransferase</keyword>
<accession>A0ABQ3X4C7</accession>
<evidence type="ECO:0000256" key="1">
    <source>
        <dbReference type="ARBA" id="ARBA00022679"/>
    </source>
</evidence>
<dbReference type="InterPro" id="IPR016181">
    <property type="entry name" value="Acyl_CoA_acyltransferase"/>
</dbReference>
<dbReference type="Proteomes" id="UP000612282">
    <property type="component" value="Unassembled WGS sequence"/>
</dbReference>
<dbReference type="PANTHER" id="PTHR43420:SF12">
    <property type="entry name" value="N-ACETYLTRANSFERASE DOMAIN-CONTAINING PROTEIN"/>
    <property type="match status" value="1"/>
</dbReference>
<proteinExistence type="predicted"/>
<dbReference type="EMBL" id="BOMG01000027">
    <property type="protein sequence ID" value="GID53250.1"/>
    <property type="molecule type" value="Genomic_DNA"/>
</dbReference>
<dbReference type="RefSeq" id="WP_203794167.1">
    <property type="nucleotide sequence ID" value="NZ_BAAAQE010000016.1"/>
</dbReference>
<gene>
    <name evidence="4" type="ORF">Aco03nite_016540</name>
</gene>
<sequence length="161" mass="17328">MPGGLVIRDAVPDDRAAVLTFWPHPDRFDRRLILSRAGEEVLLVADLPDPGAGAAGIVSIRWSGGCDDPVRPLLYALEVRPDRRGRGIGTGLIRHVASLVAARGRTEITLEVEVGNAGAIRLYHRLGFATIGPHQHVWHAGTISGTAETLIMHGRTAHLMS</sequence>
<evidence type="ECO:0000313" key="4">
    <source>
        <dbReference type="EMBL" id="GID53250.1"/>
    </source>
</evidence>
<dbReference type="Pfam" id="PF00583">
    <property type="entry name" value="Acetyltransf_1"/>
    <property type="match status" value="1"/>
</dbReference>
<dbReference type="InterPro" id="IPR000182">
    <property type="entry name" value="GNAT_dom"/>
</dbReference>
<evidence type="ECO:0000256" key="2">
    <source>
        <dbReference type="ARBA" id="ARBA00023315"/>
    </source>
</evidence>
<comment type="caution">
    <text evidence="4">The sequence shown here is derived from an EMBL/GenBank/DDBJ whole genome shotgun (WGS) entry which is preliminary data.</text>
</comment>
<organism evidence="4 5">
    <name type="scientific">Actinoplanes couchii</name>
    <dbReference type="NCBI Taxonomy" id="403638"/>
    <lineage>
        <taxon>Bacteria</taxon>
        <taxon>Bacillati</taxon>
        <taxon>Actinomycetota</taxon>
        <taxon>Actinomycetes</taxon>
        <taxon>Micromonosporales</taxon>
        <taxon>Micromonosporaceae</taxon>
        <taxon>Actinoplanes</taxon>
    </lineage>
</organism>